<dbReference type="EMBL" id="CP071872">
    <property type="protein sequence ID" value="UNM13683.1"/>
    <property type="molecule type" value="Genomic_DNA"/>
</dbReference>
<feature type="transmembrane region" description="Helical" evidence="2">
    <location>
        <begin position="71"/>
        <end position="94"/>
    </location>
</feature>
<feature type="compositionally biased region" description="Basic and acidic residues" evidence="1">
    <location>
        <begin position="1"/>
        <end position="11"/>
    </location>
</feature>
<evidence type="ECO:0000256" key="2">
    <source>
        <dbReference type="SAM" id="Phobius"/>
    </source>
</evidence>
<organism evidence="3 4">
    <name type="scientific">Streptomyces formicae</name>
    <dbReference type="NCBI Taxonomy" id="1616117"/>
    <lineage>
        <taxon>Bacteria</taxon>
        <taxon>Bacillati</taxon>
        <taxon>Actinomycetota</taxon>
        <taxon>Actinomycetes</taxon>
        <taxon>Kitasatosporales</taxon>
        <taxon>Streptomycetaceae</taxon>
        <taxon>Streptomyces</taxon>
    </lineage>
</organism>
<evidence type="ECO:0000313" key="4">
    <source>
        <dbReference type="Proteomes" id="UP000828924"/>
    </source>
</evidence>
<feature type="region of interest" description="Disordered" evidence="1">
    <location>
        <begin position="1"/>
        <end position="46"/>
    </location>
</feature>
<dbReference type="Proteomes" id="UP000828924">
    <property type="component" value="Chromosome"/>
</dbReference>
<keyword evidence="4" id="KW-1185">Reference proteome</keyword>
<reference evidence="3 4" key="1">
    <citation type="submission" date="2021-03" db="EMBL/GenBank/DDBJ databases">
        <title>Complete genome of Streptomyces formicae strain 1H-GS9 (DSM 100524).</title>
        <authorList>
            <person name="Atanasov K.E."/>
            <person name="Altabella T."/>
            <person name="Ferrer A."/>
        </authorList>
    </citation>
    <scope>NUCLEOTIDE SEQUENCE [LARGE SCALE GENOMIC DNA]</scope>
    <source>
        <strain evidence="3 4">1H-GS9</strain>
    </source>
</reference>
<dbReference type="Pfam" id="PF01744">
    <property type="entry name" value="GLTT"/>
    <property type="match status" value="1"/>
</dbReference>
<name>A0ABY3WM19_9ACTN</name>
<evidence type="ECO:0000256" key="1">
    <source>
        <dbReference type="SAM" id="MobiDB-lite"/>
    </source>
</evidence>
<keyword evidence="2" id="KW-0812">Transmembrane</keyword>
<dbReference type="InterPro" id="IPR008164">
    <property type="entry name" value="XGLTT_rpt"/>
</dbReference>
<gene>
    <name evidence="3" type="ORF">J4032_21490</name>
</gene>
<evidence type="ECO:0000313" key="3">
    <source>
        <dbReference type="EMBL" id="UNM13683.1"/>
    </source>
</evidence>
<feature type="compositionally biased region" description="Basic and acidic residues" evidence="1">
    <location>
        <begin position="33"/>
        <end position="46"/>
    </location>
</feature>
<sequence>MDRGGRREQRRGQYGQQQRGDVRAALEGVEPGECGREGDGQKEGEQDLHARLGDPQLLEQLGEVAVGPLQLGLVTLGLVTLGVVTLGVVTLGLVRRRIPGAVRRGIVPRGTGVGVGHTVRVARTPRNMPVALAGG</sequence>
<proteinExistence type="predicted"/>
<accession>A0ABY3WM19</accession>
<keyword evidence="2" id="KW-1133">Transmembrane helix</keyword>
<protein>
    <submittedName>
        <fullName evidence="3">Uncharacterized protein</fullName>
    </submittedName>
</protein>
<keyword evidence="2" id="KW-0472">Membrane</keyword>